<evidence type="ECO:0000313" key="2">
    <source>
        <dbReference type="Proteomes" id="UP000196560"/>
    </source>
</evidence>
<protein>
    <recommendedName>
        <fullName evidence="3">Helix-turn-helix domain-containing protein</fullName>
    </recommendedName>
</protein>
<evidence type="ECO:0008006" key="3">
    <source>
        <dbReference type="Google" id="ProtNLM"/>
    </source>
</evidence>
<organism evidence="1 2">
    <name type="scientific">Enorma massiliensis</name>
    <dbReference type="NCBI Taxonomy" id="1472761"/>
    <lineage>
        <taxon>Bacteria</taxon>
        <taxon>Bacillati</taxon>
        <taxon>Actinomycetota</taxon>
        <taxon>Coriobacteriia</taxon>
        <taxon>Coriobacteriales</taxon>
        <taxon>Coriobacteriaceae</taxon>
        <taxon>Enorma</taxon>
    </lineage>
</organism>
<dbReference type="Proteomes" id="UP000196560">
    <property type="component" value="Unassembled WGS sequence"/>
</dbReference>
<sequence>MYNHPAHESTPIANRQPERPWRTCEAAAWAGTSERYLLDLARAGILPAKKISGTWWFSPSKLAEFFGVDSGDR</sequence>
<evidence type="ECO:0000313" key="1">
    <source>
        <dbReference type="EMBL" id="OUN41793.1"/>
    </source>
</evidence>
<reference evidence="2" key="1">
    <citation type="submission" date="2017-04" db="EMBL/GenBank/DDBJ databases">
        <title>Function of individual gut microbiota members based on whole genome sequencing of pure cultures obtained from chicken caecum.</title>
        <authorList>
            <person name="Medvecky M."/>
            <person name="Cejkova D."/>
            <person name="Polansky O."/>
            <person name="Karasova D."/>
            <person name="Kubasova T."/>
            <person name="Cizek A."/>
            <person name="Rychlik I."/>
        </authorList>
    </citation>
    <scope>NUCLEOTIDE SEQUENCE [LARGE SCALE GENOMIC DNA]</scope>
    <source>
        <strain evidence="2">An70</strain>
    </source>
</reference>
<gene>
    <name evidence="1" type="ORF">B5G21_09140</name>
</gene>
<proteinExistence type="predicted"/>
<comment type="caution">
    <text evidence="1">The sequence shown here is derived from an EMBL/GenBank/DDBJ whole genome shotgun (WGS) entry which is preliminary data.</text>
</comment>
<name>A0A1Y3TZ81_9ACTN</name>
<dbReference type="RefSeq" id="WP_087186923.1">
    <property type="nucleotide sequence ID" value="NZ_NFHO01000011.1"/>
</dbReference>
<dbReference type="EMBL" id="NFHO01000011">
    <property type="protein sequence ID" value="OUN41793.1"/>
    <property type="molecule type" value="Genomic_DNA"/>
</dbReference>
<accession>A0A1Y3TZ81</accession>
<keyword evidence="2" id="KW-1185">Reference proteome</keyword>
<dbReference type="AlphaFoldDB" id="A0A1Y3TZ81"/>